<proteinExistence type="predicted"/>
<reference evidence="2" key="1">
    <citation type="submission" date="2020-02" db="EMBL/GenBank/DDBJ databases">
        <authorList>
            <person name="Meier V. D."/>
        </authorList>
    </citation>
    <scope>NUCLEOTIDE SEQUENCE</scope>
    <source>
        <strain evidence="2">AVDCRST_MAG57</strain>
    </source>
</reference>
<gene>
    <name evidence="2" type="ORF">AVDCRST_MAG57-3120</name>
</gene>
<evidence type="ECO:0000313" key="2">
    <source>
        <dbReference type="EMBL" id="CAA9265484.1"/>
    </source>
</evidence>
<protein>
    <submittedName>
        <fullName evidence="2">Efflux ABC transporter, permease protein</fullName>
    </submittedName>
</protein>
<feature type="region of interest" description="Disordered" evidence="1">
    <location>
        <begin position="210"/>
        <end position="274"/>
    </location>
</feature>
<evidence type="ECO:0000256" key="1">
    <source>
        <dbReference type="SAM" id="MobiDB-lite"/>
    </source>
</evidence>
<feature type="non-terminal residue" evidence="2">
    <location>
        <position position="1"/>
    </location>
</feature>
<organism evidence="2">
    <name type="scientific">uncultured Blastococcus sp</name>
    <dbReference type="NCBI Taxonomy" id="217144"/>
    <lineage>
        <taxon>Bacteria</taxon>
        <taxon>Bacillati</taxon>
        <taxon>Actinomycetota</taxon>
        <taxon>Actinomycetes</taxon>
        <taxon>Geodermatophilales</taxon>
        <taxon>Geodermatophilaceae</taxon>
        <taxon>Blastococcus</taxon>
        <taxon>environmental samples</taxon>
    </lineage>
</organism>
<dbReference type="AlphaFoldDB" id="A0A6J4J1P3"/>
<name>A0A6J4J1P3_9ACTN</name>
<feature type="compositionally biased region" description="Basic and acidic residues" evidence="1">
    <location>
        <begin position="179"/>
        <end position="188"/>
    </location>
</feature>
<feature type="non-terminal residue" evidence="2">
    <location>
        <position position="274"/>
    </location>
</feature>
<feature type="region of interest" description="Disordered" evidence="1">
    <location>
        <begin position="1"/>
        <end position="189"/>
    </location>
</feature>
<feature type="compositionally biased region" description="Basic residues" evidence="1">
    <location>
        <begin position="116"/>
        <end position="137"/>
    </location>
</feature>
<feature type="compositionally biased region" description="Basic and acidic residues" evidence="1">
    <location>
        <begin position="210"/>
        <end position="222"/>
    </location>
</feature>
<sequence>DRAAPRGGRGADRATALGAEGRRHGGRPGHRALAPAARSGPGRRALPGTAPADVRLSPGRRDGRARRGRLPRLPGSRDARPRHGVRSRGHHDGGRHRHRAGHHRPLPFPADGAVRCGRRTLPGRHGVVRRGARRPRHGGAGDRLAAGGPGPGPRRGRAAPAPPAGVPLARDLPGPAHPGPRDGHRRADPGVAVRLPVQRLRRGVGDARLAGDRRGVEPRGGHGDGGARAAGRPGRLRRWVGDRARDAARRPVASAAHRRLRGARRPPVPGAVPV</sequence>
<feature type="compositionally biased region" description="Low complexity" evidence="1">
    <location>
        <begin position="31"/>
        <end position="48"/>
    </location>
</feature>
<feature type="compositionally biased region" description="Basic and acidic residues" evidence="1">
    <location>
        <begin position="1"/>
        <end position="12"/>
    </location>
</feature>
<feature type="compositionally biased region" description="Basic and acidic residues" evidence="1">
    <location>
        <begin position="239"/>
        <end position="249"/>
    </location>
</feature>
<feature type="compositionally biased region" description="Basic residues" evidence="1">
    <location>
        <begin position="82"/>
        <end position="105"/>
    </location>
</feature>
<accession>A0A6J4J1P3</accession>
<dbReference type="EMBL" id="CADCTI010000239">
    <property type="protein sequence ID" value="CAA9265484.1"/>
    <property type="molecule type" value="Genomic_DNA"/>
</dbReference>